<dbReference type="PROSITE" id="PS00136">
    <property type="entry name" value="SUBTILASE_ASP"/>
    <property type="match status" value="1"/>
</dbReference>
<feature type="active site" description="Charge relay system" evidence="5">
    <location>
        <position position="229"/>
    </location>
</feature>
<reference evidence="10 11" key="1">
    <citation type="submission" date="2017-04" db="EMBL/GenBank/DDBJ databases">
        <authorList>
            <person name="Afonso C.L."/>
            <person name="Miller P.J."/>
            <person name="Scott M.A."/>
            <person name="Spackman E."/>
            <person name="Goraichik I."/>
            <person name="Dimitrov K.M."/>
            <person name="Suarez D.L."/>
            <person name="Swayne D.E."/>
        </authorList>
    </citation>
    <scope>NUCLEOTIDE SEQUENCE [LARGE SCALE GENOMIC DNA]</scope>
</reference>
<evidence type="ECO:0000256" key="7">
    <source>
        <dbReference type="SAM" id="MobiDB-lite"/>
    </source>
</evidence>
<dbReference type="Gene3D" id="3.30.70.80">
    <property type="entry name" value="Peptidase S8 propeptide/proteinase inhibitor I9"/>
    <property type="match status" value="1"/>
</dbReference>
<dbReference type="InterPro" id="IPR022398">
    <property type="entry name" value="Peptidase_S8_His-AS"/>
</dbReference>
<dbReference type="GO" id="GO:0004252">
    <property type="term" value="F:serine-type endopeptidase activity"/>
    <property type="evidence" value="ECO:0007669"/>
    <property type="project" value="UniProtKB-UniRule"/>
</dbReference>
<dbReference type="PRINTS" id="PR00723">
    <property type="entry name" value="SUBTILISIN"/>
</dbReference>
<evidence type="ECO:0000256" key="4">
    <source>
        <dbReference type="ARBA" id="ARBA00022825"/>
    </source>
</evidence>
<feature type="domain" description="Peptidase S8/S53" evidence="9">
    <location>
        <begin position="220"/>
        <end position="448"/>
    </location>
</feature>
<evidence type="ECO:0000259" key="9">
    <source>
        <dbReference type="Pfam" id="PF00082"/>
    </source>
</evidence>
<dbReference type="InterPro" id="IPR037045">
    <property type="entry name" value="S8pro/Inhibitor_I9_sf"/>
</dbReference>
<dbReference type="AlphaFoldDB" id="A0A1X7QY46"/>
<dbReference type="GO" id="GO:0030435">
    <property type="term" value="P:sporulation resulting in formation of a cellular spore"/>
    <property type="evidence" value="ECO:0007669"/>
    <property type="project" value="UniProtKB-ARBA"/>
</dbReference>
<dbReference type="Proteomes" id="UP000196158">
    <property type="component" value="Unassembled WGS sequence"/>
</dbReference>
<evidence type="ECO:0000313" key="11">
    <source>
        <dbReference type="Proteomes" id="UP000196158"/>
    </source>
</evidence>
<keyword evidence="3 5" id="KW-0378">Hydrolase</keyword>
<dbReference type="PROSITE" id="PS00137">
    <property type="entry name" value="SUBTILASE_HIS"/>
    <property type="match status" value="1"/>
</dbReference>
<feature type="chain" id="PRO_5010873636" evidence="8">
    <location>
        <begin position="22"/>
        <end position="537"/>
    </location>
</feature>
<evidence type="ECO:0000256" key="2">
    <source>
        <dbReference type="ARBA" id="ARBA00022670"/>
    </source>
</evidence>
<keyword evidence="11" id="KW-1185">Reference proteome</keyword>
<dbReference type="InterPro" id="IPR023827">
    <property type="entry name" value="Peptidase_S8_Asp-AS"/>
</dbReference>
<evidence type="ECO:0000256" key="6">
    <source>
        <dbReference type="RuleBase" id="RU003355"/>
    </source>
</evidence>
<protein>
    <submittedName>
        <fullName evidence="10">Similar to Saccharomyces cerevisiae YCR045C RRT12 Probable subtilisin-family protease with a role in formation of the dityrosine layer of spore walls</fullName>
    </submittedName>
</protein>
<name>A0A1X7QY46_9SACH</name>
<proteinExistence type="inferred from homology"/>
<evidence type="ECO:0000256" key="3">
    <source>
        <dbReference type="ARBA" id="ARBA00022801"/>
    </source>
</evidence>
<dbReference type="STRING" id="1789683.A0A1X7QY46"/>
<feature type="active site" description="Charge relay system" evidence="5">
    <location>
        <position position="417"/>
    </location>
</feature>
<dbReference type="EMBL" id="FXLY01000002">
    <property type="protein sequence ID" value="SMN18367.1"/>
    <property type="molecule type" value="Genomic_DNA"/>
</dbReference>
<dbReference type="GO" id="GO:0006508">
    <property type="term" value="P:proteolysis"/>
    <property type="evidence" value="ECO:0007669"/>
    <property type="project" value="UniProtKB-KW"/>
</dbReference>
<dbReference type="InterPro" id="IPR036852">
    <property type="entry name" value="Peptidase_S8/S53_dom_sf"/>
</dbReference>
<dbReference type="PANTHER" id="PTHR43806">
    <property type="entry name" value="PEPTIDASE S8"/>
    <property type="match status" value="1"/>
</dbReference>
<dbReference type="OrthoDB" id="206201at2759"/>
<evidence type="ECO:0000256" key="1">
    <source>
        <dbReference type="ARBA" id="ARBA00011073"/>
    </source>
</evidence>
<organism evidence="10 11">
    <name type="scientific">Maudiozyma saulgeensis</name>
    <dbReference type="NCBI Taxonomy" id="1789683"/>
    <lineage>
        <taxon>Eukaryota</taxon>
        <taxon>Fungi</taxon>
        <taxon>Dikarya</taxon>
        <taxon>Ascomycota</taxon>
        <taxon>Saccharomycotina</taxon>
        <taxon>Saccharomycetes</taxon>
        <taxon>Saccharomycetales</taxon>
        <taxon>Saccharomycetaceae</taxon>
        <taxon>Maudiozyma</taxon>
    </lineage>
</organism>
<dbReference type="PROSITE" id="PS51892">
    <property type="entry name" value="SUBTILASE"/>
    <property type="match status" value="1"/>
</dbReference>
<dbReference type="SUPFAM" id="SSF52743">
    <property type="entry name" value="Subtilisin-like"/>
    <property type="match status" value="1"/>
</dbReference>
<gene>
    <name evidence="10" type="ORF">KASA_0Q08327G</name>
</gene>
<keyword evidence="4 5" id="KW-0720">Serine protease</keyword>
<feature type="compositionally biased region" description="Basic and acidic residues" evidence="7">
    <location>
        <begin position="142"/>
        <end position="156"/>
    </location>
</feature>
<dbReference type="PANTHER" id="PTHR43806:SF13">
    <property type="entry name" value="SUBTILASE-TYPE PROTEINASE RRT12"/>
    <property type="match status" value="1"/>
</dbReference>
<feature type="compositionally biased region" description="Acidic residues" evidence="7">
    <location>
        <begin position="157"/>
        <end position="167"/>
    </location>
</feature>
<dbReference type="InterPro" id="IPR050131">
    <property type="entry name" value="Peptidase_S8_subtilisin-like"/>
</dbReference>
<dbReference type="CDD" id="cd04077">
    <property type="entry name" value="Peptidases_S8_PCSK9_ProteinaseK_like"/>
    <property type="match status" value="1"/>
</dbReference>
<dbReference type="FunFam" id="3.40.50.200:FF:000007">
    <property type="entry name" value="Subtilisin-like serine protease"/>
    <property type="match status" value="1"/>
</dbReference>
<evidence type="ECO:0000256" key="8">
    <source>
        <dbReference type="SAM" id="SignalP"/>
    </source>
</evidence>
<dbReference type="InterPro" id="IPR034193">
    <property type="entry name" value="PCSK9_ProteinaseK-like"/>
</dbReference>
<keyword evidence="2 5" id="KW-0645">Protease</keyword>
<feature type="region of interest" description="Disordered" evidence="7">
    <location>
        <begin position="142"/>
        <end position="169"/>
    </location>
</feature>
<comment type="similarity">
    <text evidence="1 5 6">Belongs to the peptidase S8 family.</text>
</comment>
<dbReference type="Pfam" id="PF00082">
    <property type="entry name" value="Peptidase_S8"/>
    <property type="match status" value="1"/>
</dbReference>
<dbReference type="InterPro" id="IPR023828">
    <property type="entry name" value="Peptidase_S8_Ser-AS"/>
</dbReference>
<accession>A0A1X7QY46</accession>
<evidence type="ECO:0000313" key="10">
    <source>
        <dbReference type="EMBL" id="SMN18367.1"/>
    </source>
</evidence>
<feature type="signal peptide" evidence="8">
    <location>
        <begin position="1"/>
        <end position="21"/>
    </location>
</feature>
<dbReference type="Gene3D" id="3.40.50.200">
    <property type="entry name" value="Peptidase S8/S53 domain"/>
    <property type="match status" value="1"/>
</dbReference>
<dbReference type="InterPro" id="IPR000209">
    <property type="entry name" value="Peptidase_S8/S53_dom"/>
</dbReference>
<keyword evidence="8" id="KW-0732">Signal</keyword>
<dbReference type="PROSITE" id="PS00138">
    <property type="entry name" value="SUBTILASE_SER"/>
    <property type="match status" value="1"/>
</dbReference>
<sequence length="537" mass="60369">MKVFNLAFLFISLLSPKDVCCLEYLVSLKTDETIQHCMESSISKGYSVKEFFGAKIGKTFSIGSFKGLTVELSSREVLDKLKKNPFVADIVPNFQVKAFDDEEGGIEEDIHCFDPNNVREERGSFNDAHRFLNHRRYKERYSDHDMKNDNENHDYDYDYEDDDESDGDNVYSKPKVVKKQFGAPRHLARISRRGQLPFDFQNIEKYKGSFNYYYDKWKQGSDVRVYILDSGVHNNKCEFDNRVEFGHDFTGEGQGDGNGHGTHVAGIVGSKTFGVAKKVTIVDVKCLDARGQGTLITVLSAIEFAVNDCNKHPGKRCVANLSLGALKNTIINNAIRAAVEDGVVMVVAAGNFNMNACWSSPASAPEAITVGAFDDRIDTIAKFSNWGPCVDIFAPGVGIVSLSNRVYPKYIAYSGTSMASPSVCGMVALLLDKGIESKDAKRKLIEMATDDIFQKRTLIFKPKTPNRILFSGIDKEDDDCNNMNFPQLDLDVLIEELNEYSTTSDIKERYDKNYHLRLDNDVLLPFQESQIMKRDVN</sequence>
<evidence type="ECO:0000256" key="5">
    <source>
        <dbReference type="PROSITE-ProRule" id="PRU01240"/>
    </source>
</evidence>
<feature type="active site" description="Charge relay system" evidence="5">
    <location>
        <position position="260"/>
    </location>
</feature>
<dbReference type="InterPro" id="IPR015500">
    <property type="entry name" value="Peptidase_S8_subtilisin-rel"/>
</dbReference>